<dbReference type="STRING" id="1196081.A0A364L4J5"/>
<feature type="compositionally biased region" description="Basic and acidic residues" evidence="5">
    <location>
        <begin position="198"/>
        <end position="221"/>
    </location>
</feature>
<comment type="caution">
    <text evidence="6">The sequence shown here is derived from an EMBL/GenBank/DDBJ whole genome shotgun (WGS) entry which is preliminary data.</text>
</comment>
<dbReference type="RefSeq" id="XP_040735251.1">
    <property type="nucleotide sequence ID" value="XM_040879367.1"/>
</dbReference>
<feature type="compositionally biased region" description="Acidic residues" evidence="5">
    <location>
        <begin position="298"/>
        <end position="312"/>
    </location>
</feature>
<evidence type="ECO:0000256" key="1">
    <source>
        <dbReference type="ARBA" id="ARBA00004123"/>
    </source>
</evidence>
<evidence type="ECO:0000256" key="3">
    <source>
        <dbReference type="ARBA" id="ARBA00022705"/>
    </source>
</evidence>
<feature type="compositionally biased region" description="Basic and acidic residues" evidence="5">
    <location>
        <begin position="313"/>
        <end position="338"/>
    </location>
</feature>
<organism evidence="6 7">
    <name type="scientific">Talaromyces amestolkiae</name>
    <dbReference type="NCBI Taxonomy" id="1196081"/>
    <lineage>
        <taxon>Eukaryota</taxon>
        <taxon>Fungi</taxon>
        <taxon>Dikarya</taxon>
        <taxon>Ascomycota</taxon>
        <taxon>Pezizomycotina</taxon>
        <taxon>Eurotiomycetes</taxon>
        <taxon>Eurotiomycetidae</taxon>
        <taxon>Eurotiales</taxon>
        <taxon>Trichocomaceae</taxon>
        <taxon>Talaromyces</taxon>
        <taxon>Talaromyces sect. Talaromyces</taxon>
    </lineage>
</organism>
<dbReference type="Proteomes" id="UP000249363">
    <property type="component" value="Unassembled WGS sequence"/>
</dbReference>
<dbReference type="GO" id="GO:1904161">
    <property type="term" value="P:DNA synthesis involved in UV-damage excision repair"/>
    <property type="evidence" value="ECO:0007669"/>
    <property type="project" value="TreeGrafter"/>
</dbReference>
<keyword evidence="3" id="KW-0235">DNA replication</keyword>
<feature type="compositionally biased region" description="Acidic residues" evidence="5">
    <location>
        <begin position="339"/>
        <end position="348"/>
    </location>
</feature>
<name>A0A364L4J5_TALAM</name>
<feature type="compositionally biased region" description="Low complexity" evidence="5">
    <location>
        <begin position="222"/>
        <end position="231"/>
    </location>
</feature>
<sequence>MAVDYRRYLAENVLNERRVVTYRLLSRALKVHSDLAKQMLFDFHKTENGKKPNSISASYLISGVQATQKFPAANGGTKDGEDTVMRSSPYMSSMPQPEEKEASTRTKVFVLAREEDLDDAKATFESISMIHVYSLQSDDLPDLNALVDVNREILTSFGSEDPLELGKQWGMIQNQNVKRRKLGKPPVPVVVPAPPKAEAAKKDVPKKEVAQPKAEPEDLSRESSQQKTQTKTTEKAPARRKGDLFSSFANAKPKLKKEDSAASSVKSVNTLEDNQLTLAAANIHSQTIESVPQKSMFDDDDDAEDAEAEDPFSDSKESKAMSNRESRKEREAKLKQMMEDDDDEDMPDATETFVESAAESSQQTEAQKEPGSEPDPKETVTVQGGRRRGKRKIMKKKTVKDDEGYLVTVEEPAWESFSEDEPAPPPKKKPAVSAAGKKAGQGNIMSFFSKK</sequence>
<dbReference type="InterPro" id="IPR041913">
    <property type="entry name" value="POLD3_sf"/>
</dbReference>
<dbReference type="GeneID" id="63795963"/>
<evidence type="ECO:0000313" key="6">
    <source>
        <dbReference type="EMBL" id="RAO70735.1"/>
    </source>
</evidence>
<comment type="subcellular location">
    <subcellularLocation>
        <location evidence="1">Nucleus</location>
    </subcellularLocation>
</comment>
<dbReference type="OrthoDB" id="514823at2759"/>
<gene>
    <name evidence="6" type="ORF">BHQ10_006747</name>
</gene>
<proteinExistence type="predicted"/>
<keyword evidence="7" id="KW-1185">Reference proteome</keyword>
<feature type="compositionally biased region" description="Basic and acidic residues" evidence="5">
    <location>
        <begin position="366"/>
        <end position="378"/>
    </location>
</feature>
<dbReference type="GO" id="GO:0003887">
    <property type="term" value="F:DNA-directed DNA polymerase activity"/>
    <property type="evidence" value="ECO:0007669"/>
    <property type="project" value="TreeGrafter"/>
</dbReference>
<feature type="region of interest" description="Disordered" evidence="5">
    <location>
        <begin position="71"/>
        <end position="104"/>
    </location>
</feature>
<feature type="region of interest" description="Disordered" evidence="5">
    <location>
        <begin position="284"/>
        <end position="451"/>
    </location>
</feature>
<accession>A0A364L4J5</accession>
<dbReference type="Pfam" id="PF09507">
    <property type="entry name" value="CDC27"/>
    <property type="match status" value="1"/>
</dbReference>
<dbReference type="PANTHER" id="PTHR17598:SF13">
    <property type="entry name" value="DNA POLYMERASE DELTA SUBUNIT 3"/>
    <property type="match status" value="1"/>
</dbReference>
<dbReference type="GO" id="GO:0006297">
    <property type="term" value="P:nucleotide-excision repair, DNA gap filling"/>
    <property type="evidence" value="ECO:0007669"/>
    <property type="project" value="TreeGrafter"/>
</dbReference>
<feature type="compositionally biased region" description="Polar residues" evidence="5">
    <location>
        <begin position="85"/>
        <end position="95"/>
    </location>
</feature>
<dbReference type="InterPro" id="IPR019038">
    <property type="entry name" value="POLD3"/>
</dbReference>
<dbReference type="AlphaFoldDB" id="A0A364L4J5"/>
<dbReference type="EMBL" id="MIKG01000013">
    <property type="protein sequence ID" value="RAO70735.1"/>
    <property type="molecule type" value="Genomic_DNA"/>
</dbReference>
<evidence type="ECO:0000313" key="7">
    <source>
        <dbReference type="Proteomes" id="UP000249363"/>
    </source>
</evidence>
<feature type="compositionally biased region" description="Pro residues" evidence="5">
    <location>
        <begin position="185"/>
        <end position="195"/>
    </location>
</feature>
<feature type="compositionally biased region" description="Basic and acidic residues" evidence="5">
    <location>
        <begin position="232"/>
        <end position="243"/>
    </location>
</feature>
<evidence type="ECO:0000256" key="5">
    <source>
        <dbReference type="SAM" id="MobiDB-lite"/>
    </source>
</evidence>
<protein>
    <recommendedName>
        <fullName evidence="2">DNA polymerase delta subunit 3</fullName>
    </recommendedName>
</protein>
<dbReference type="PANTHER" id="PTHR17598">
    <property type="entry name" value="DNA POLYMERASE DELTA SUBUNIT 3"/>
    <property type="match status" value="1"/>
</dbReference>
<dbReference type="Gene3D" id="3.90.1030.20">
    <property type="entry name" value="DNA polymerase delta, p66 (Cdc27) subunit, wHTH domain"/>
    <property type="match status" value="1"/>
</dbReference>
<keyword evidence="4" id="KW-0539">Nucleus</keyword>
<reference evidence="6 7" key="1">
    <citation type="journal article" date="2017" name="Biotechnol. Biofuels">
        <title>Differential beta-glucosidase expression as a function of carbon source availability in Talaromyces amestolkiae: a genomic and proteomic approach.</title>
        <authorList>
            <person name="de Eugenio L.I."/>
            <person name="Mendez-Liter J.A."/>
            <person name="Nieto-Dominguez M."/>
            <person name="Alonso L."/>
            <person name="Gil-Munoz J."/>
            <person name="Barriuso J."/>
            <person name="Prieto A."/>
            <person name="Martinez M.J."/>
        </authorList>
    </citation>
    <scope>NUCLEOTIDE SEQUENCE [LARGE SCALE GENOMIC DNA]</scope>
    <source>
        <strain evidence="6 7">CIB</strain>
    </source>
</reference>
<evidence type="ECO:0000256" key="2">
    <source>
        <dbReference type="ARBA" id="ARBA00017589"/>
    </source>
</evidence>
<feature type="region of interest" description="Disordered" evidence="5">
    <location>
        <begin position="177"/>
        <end position="267"/>
    </location>
</feature>
<feature type="compositionally biased region" description="Polar residues" evidence="5">
    <location>
        <begin position="284"/>
        <end position="293"/>
    </location>
</feature>
<dbReference type="GO" id="GO:0006271">
    <property type="term" value="P:DNA strand elongation involved in DNA replication"/>
    <property type="evidence" value="ECO:0007669"/>
    <property type="project" value="TreeGrafter"/>
</dbReference>
<dbReference type="GO" id="GO:0043625">
    <property type="term" value="C:delta DNA polymerase complex"/>
    <property type="evidence" value="ECO:0007669"/>
    <property type="project" value="InterPro"/>
</dbReference>
<feature type="compositionally biased region" description="Basic residues" evidence="5">
    <location>
        <begin position="385"/>
        <end position="398"/>
    </location>
</feature>
<evidence type="ECO:0000256" key="4">
    <source>
        <dbReference type="ARBA" id="ARBA00023242"/>
    </source>
</evidence>